<organism evidence="2 3">
    <name type="scientific">Strongyloides papillosus</name>
    <name type="common">Intestinal threadworm</name>
    <dbReference type="NCBI Taxonomy" id="174720"/>
    <lineage>
        <taxon>Eukaryota</taxon>
        <taxon>Metazoa</taxon>
        <taxon>Ecdysozoa</taxon>
        <taxon>Nematoda</taxon>
        <taxon>Chromadorea</taxon>
        <taxon>Rhabditida</taxon>
        <taxon>Tylenchina</taxon>
        <taxon>Panagrolaimomorpha</taxon>
        <taxon>Strongyloidoidea</taxon>
        <taxon>Strongyloididae</taxon>
        <taxon>Strongyloides</taxon>
    </lineage>
</organism>
<feature type="compositionally biased region" description="Basic and acidic residues" evidence="1">
    <location>
        <begin position="1"/>
        <end position="14"/>
    </location>
</feature>
<feature type="region of interest" description="Disordered" evidence="1">
    <location>
        <begin position="1"/>
        <end position="47"/>
    </location>
</feature>
<feature type="compositionally biased region" description="Basic and acidic residues" evidence="1">
    <location>
        <begin position="36"/>
        <end position="47"/>
    </location>
</feature>
<evidence type="ECO:0000256" key="1">
    <source>
        <dbReference type="SAM" id="MobiDB-lite"/>
    </source>
</evidence>
<accession>A0A0N5CCC9</accession>
<proteinExistence type="predicted"/>
<protein>
    <submittedName>
        <fullName evidence="3">Calponin-homology (CH) domain-containing protein</fullName>
    </submittedName>
</protein>
<dbReference type="WBParaSite" id="SPAL_0001553900.1">
    <property type="protein sequence ID" value="SPAL_0001553900.1"/>
    <property type="gene ID" value="SPAL_0001553900"/>
</dbReference>
<sequence length="309" mass="35768">MVTEKEIANDKCEKVSQGSFEQVQRSTESSTEDLTVQDRENNRTDEKENIVLSDNNIQEEVKDVVVEEKKVVLGEKNENGEIIYRCSCGKTIIGEGVTVTEPSKDLEPIKADKTFNPKEWISHKERAVIQRALQIITSWAIKTIHSDTLEKKYDWIVKSNYLSERNFVNLYSDGEILRKLASSLTPKYKYDVVNVDQVIVDCMDLVNYNRLKFREYCVDVFGLDRKELFSLEDFNIKKSPKGFRNIFHTLCSVALKCDEIKLGTEFINCYVFVNMRSSILERRELGFDVYTCVSDMKHHINQKKAANTQ</sequence>
<feature type="compositionally biased region" description="Polar residues" evidence="1">
    <location>
        <begin position="16"/>
        <end position="34"/>
    </location>
</feature>
<evidence type="ECO:0000313" key="2">
    <source>
        <dbReference type="Proteomes" id="UP000046392"/>
    </source>
</evidence>
<name>A0A0N5CCC9_STREA</name>
<evidence type="ECO:0000313" key="3">
    <source>
        <dbReference type="WBParaSite" id="SPAL_0001553900.1"/>
    </source>
</evidence>
<dbReference type="Proteomes" id="UP000046392">
    <property type="component" value="Unplaced"/>
</dbReference>
<reference evidence="3" key="1">
    <citation type="submission" date="2017-02" db="UniProtKB">
        <authorList>
            <consortium name="WormBaseParasite"/>
        </authorList>
    </citation>
    <scope>IDENTIFICATION</scope>
</reference>
<dbReference type="AlphaFoldDB" id="A0A0N5CCC9"/>
<keyword evidence="2" id="KW-1185">Reference proteome</keyword>